<dbReference type="InterPro" id="IPR016036">
    <property type="entry name" value="Malonyl_transacylase_ACP-bd"/>
</dbReference>
<name>A0A1E7KPJ5_9ACTN</name>
<comment type="catalytic activity">
    <reaction evidence="4">
        <text>holo-[ACP] + malonyl-CoA = malonyl-[ACP] + CoA</text>
        <dbReference type="Rhea" id="RHEA:41792"/>
        <dbReference type="Rhea" id="RHEA-COMP:9623"/>
        <dbReference type="Rhea" id="RHEA-COMP:9685"/>
        <dbReference type="ChEBI" id="CHEBI:57287"/>
        <dbReference type="ChEBI" id="CHEBI:57384"/>
        <dbReference type="ChEBI" id="CHEBI:64479"/>
        <dbReference type="ChEBI" id="CHEBI:78449"/>
        <dbReference type="EC" id="2.3.1.39"/>
    </reaction>
</comment>
<dbReference type="PATRIC" id="fig|1075402.3.peg.3792"/>
<dbReference type="Pfam" id="PF00698">
    <property type="entry name" value="Acyl_transf_1"/>
    <property type="match status" value="1"/>
</dbReference>
<dbReference type="Gene3D" id="3.30.70.250">
    <property type="entry name" value="Malonyl-CoA ACP transacylase, ACP-binding"/>
    <property type="match status" value="1"/>
</dbReference>
<dbReference type="AlphaFoldDB" id="A0A1E7KPJ5"/>
<dbReference type="EMBL" id="LJGU01000093">
    <property type="protein sequence ID" value="OEV05751.1"/>
    <property type="molecule type" value="Genomic_DNA"/>
</dbReference>
<dbReference type="InterPro" id="IPR016035">
    <property type="entry name" value="Acyl_Trfase/lysoPLipase"/>
</dbReference>
<dbReference type="Proteomes" id="UP000176101">
    <property type="component" value="Unassembled WGS sequence"/>
</dbReference>
<dbReference type="SUPFAM" id="SSF55048">
    <property type="entry name" value="Probable ACP-binding domain of malonyl-CoA ACP transacylase"/>
    <property type="match status" value="1"/>
</dbReference>
<sequence length="300" mass="31712">MGAAWRHHPSWGLVEHAEDVLGQSLAPFLLSENDVPESTRDIQVSVFLTSMMAWEALRSVLGSPIVFLGHSLGQISALTAAGVLTFDDGIRLVARRGDVTDEVCRSQDAGMAAVLGLGHDHAVWACGAAPGECWVANDNAPGQIVLAGTGTGLCRVEERARELGARKVIKLAIPGAFHTPLMLAAQDPFAAHLRDLSLGEPSRPVVSNIDARPVVDGGVWAQLLTEHLISPVRWRTSQLLLEDLGVRSLVEVGHGTTLTGIARRTVPACDTHNVDGPAAVTAVAAELAATVAPLTGRRER</sequence>
<evidence type="ECO:0000256" key="1">
    <source>
        <dbReference type="ARBA" id="ARBA00013258"/>
    </source>
</evidence>
<dbReference type="STRING" id="1075402.AN216_02030"/>
<protein>
    <recommendedName>
        <fullName evidence="1">[acyl-carrier-protein] S-malonyltransferase</fullName>
        <ecNumber evidence="1">2.3.1.39</ecNumber>
    </recommendedName>
</protein>
<evidence type="ECO:0000259" key="5">
    <source>
        <dbReference type="SMART" id="SM00827"/>
    </source>
</evidence>
<comment type="caution">
    <text evidence="6">The sequence shown here is derived from an EMBL/GenBank/DDBJ whole genome shotgun (WGS) entry which is preliminary data.</text>
</comment>
<organism evidence="6 7">
    <name type="scientific">Streptomyces oceani</name>
    <dbReference type="NCBI Taxonomy" id="1075402"/>
    <lineage>
        <taxon>Bacteria</taxon>
        <taxon>Bacillati</taxon>
        <taxon>Actinomycetota</taxon>
        <taxon>Actinomycetes</taxon>
        <taxon>Kitasatosporales</taxon>
        <taxon>Streptomycetaceae</taxon>
        <taxon>Streptomyces</taxon>
    </lineage>
</organism>
<proteinExistence type="predicted"/>
<dbReference type="Gene3D" id="3.40.366.10">
    <property type="entry name" value="Malonyl-Coenzyme A Acyl Carrier Protein, domain 2"/>
    <property type="match status" value="1"/>
</dbReference>
<dbReference type="InterPro" id="IPR050858">
    <property type="entry name" value="Mal-CoA-ACP_Trans/PKS_FabD"/>
</dbReference>
<dbReference type="SUPFAM" id="SSF52151">
    <property type="entry name" value="FabD/lysophospholipase-like"/>
    <property type="match status" value="1"/>
</dbReference>
<keyword evidence="7" id="KW-1185">Reference proteome</keyword>
<reference evidence="6 7" key="1">
    <citation type="journal article" date="2016" name="Front. Microbiol.">
        <title>Comparative Genomics Analysis of Streptomyces Species Reveals Their Adaptation to the Marine Environment and Their Diversity at the Genomic Level.</title>
        <authorList>
            <person name="Tian X."/>
            <person name="Zhang Z."/>
            <person name="Yang T."/>
            <person name="Chen M."/>
            <person name="Li J."/>
            <person name="Chen F."/>
            <person name="Yang J."/>
            <person name="Li W."/>
            <person name="Zhang B."/>
            <person name="Zhang Z."/>
            <person name="Wu J."/>
            <person name="Zhang C."/>
            <person name="Long L."/>
            <person name="Xiao J."/>
        </authorList>
    </citation>
    <scope>NUCLEOTIDE SEQUENCE [LARGE SCALE GENOMIC DNA]</scope>
    <source>
        <strain evidence="6 7">SCSIO 02100</strain>
    </source>
</reference>
<gene>
    <name evidence="6" type="ORF">AN216_02030</name>
</gene>
<evidence type="ECO:0000256" key="4">
    <source>
        <dbReference type="ARBA" id="ARBA00048462"/>
    </source>
</evidence>
<dbReference type="InterPro" id="IPR014043">
    <property type="entry name" value="Acyl_transferase_dom"/>
</dbReference>
<accession>A0A1E7KPJ5</accession>
<dbReference type="GO" id="GO:0006633">
    <property type="term" value="P:fatty acid biosynthetic process"/>
    <property type="evidence" value="ECO:0007669"/>
    <property type="project" value="TreeGrafter"/>
</dbReference>
<dbReference type="SMART" id="SM00827">
    <property type="entry name" value="PKS_AT"/>
    <property type="match status" value="1"/>
</dbReference>
<dbReference type="PANTHER" id="PTHR42681">
    <property type="entry name" value="MALONYL-COA-ACYL CARRIER PROTEIN TRANSACYLASE, MITOCHONDRIAL"/>
    <property type="match status" value="1"/>
</dbReference>
<dbReference type="GO" id="GO:0005829">
    <property type="term" value="C:cytosol"/>
    <property type="evidence" value="ECO:0007669"/>
    <property type="project" value="TreeGrafter"/>
</dbReference>
<keyword evidence="3" id="KW-0012">Acyltransferase</keyword>
<dbReference type="GO" id="GO:0004314">
    <property type="term" value="F:[acyl-carrier-protein] S-malonyltransferase activity"/>
    <property type="evidence" value="ECO:0007669"/>
    <property type="project" value="UniProtKB-EC"/>
</dbReference>
<keyword evidence="2" id="KW-0808">Transferase</keyword>
<feature type="domain" description="Malonyl-CoA:ACP transacylase (MAT)" evidence="5">
    <location>
        <begin position="14"/>
        <end position="298"/>
    </location>
</feature>
<evidence type="ECO:0000256" key="3">
    <source>
        <dbReference type="ARBA" id="ARBA00023315"/>
    </source>
</evidence>
<evidence type="ECO:0000313" key="6">
    <source>
        <dbReference type="EMBL" id="OEV05751.1"/>
    </source>
</evidence>
<evidence type="ECO:0000256" key="2">
    <source>
        <dbReference type="ARBA" id="ARBA00022679"/>
    </source>
</evidence>
<dbReference type="InterPro" id="IPR001227">
    <property type="entry name" value="Ac_transferase_dom_sf"/>
</dbReference>
<dbReference type="EC" id="2.3.1.39" evidence="1"/>
<dbReference type="PANTHER" id="PTHR42681:SF1">
    <property type="entry name" value="MALONYL-COA-ACYL CARRIER PROTEIN TRANSACYLASE, MITOCHONDRIAL"/>
    <property type="match status" value="1"/>
</dbReference>
<evidence type="ECO:0000313" key="7">
    <source>
        <dbReference type="Proteomes" id="UP000176101"/>
    </source>
</evidence>